<evidence type="ECO:0000256" key="14">
    <source>
        <dbReference type="ARBA" id="ARBA00049193"/>
    </source>
</evidence>
<dbReference type="GO" id="GO:0031507">
    <property type="term" value="P:heterochromatin formation"/>
    <property type="evidence" value="ECO:0007669"/>
    <property type="project" value="TreeGrafter"/>
</dbReference>
<reference evidence="19" key="1">
    <citation type="journal article" date="2020" name="bioRxiv">
        <title>DNA methylation during development and regeneration of the annelid Platynereis dumerilii.</title>
        <authorList>
            <person name="Planques A."/>
            <person name="Kerner P."/>
            <person name="Ferry L."/>
            <person name="Grunau C."/>
            <person name="Gazave E."/>
            <person name="Vervoort M."/>
        </authorList>
    </citation>
    <scope>NUCLEOTIDE SEQUENCE</scope>
</reference>
<dbReference type="AlphaFoldDB" id="A0A8E7IVS2"/>
<keyword evidence="11 16" id="KW-0804">Transcription</keyword>
<evidence type="ECO:0000256" key="13">
    <source>
        <dbReference type="ARBA" id="ARBA00049136"/>
    </source>
</evidence>
<evidence type="ECO:0000256" key="8">
    <source>
        <dbReference type="ARBA" id="ARBA00022801"/>
    </source>
</evidence>
<evidence type="ECO:0000256" key="6">
    <source>
        <dbReference type="ARBA" id="ARBA00022491"/>
    </source>
</evidence>
<keyword evidence="10 16" id="KW-0805">Transcription regulation</keyword>
<keyword evidence="8 16" id="KW-0378">Hydrolase</keyword>
<evidence type="ECO:0000256" key="17">
    <source>
        <dbReference type="SAM" id="MobiDB-lite"/>
    </source>
</evidence>
<dbReference type="GO" id="GO:0005634">
    <property type="term" value="C:nucleus"/>
    <property type="evidence" value="ECO:0007669"/>
    <property type="project" value="UniProtKB-SubCell"/>
</dbReference>
<evidence type="ECO:0000256" key="10">
    <source>
        <dbReference type="ARBA" id="ARBA00023015"/>
    </source>
</evidence>
<evidence type="ECO:0000256" key="7">
    <source>
        <dbReference type="ARBA" id="ARBA00022723"/>
    </source>
</evidence>
<name>A0A8E7IVS2_PLADU</name>
<keyword evidence="7" id="KW-0479">Metal-binding</keyword>
<dbReference type="Pfam" id="PF00850">
    <property type="entry name" value="Hist_deacetyl"/>
    <property type="match status" value="1"/>
</dbReference>
<protein>
    <recommendedName>
        <fullName evidence="16">Histone deacetylase</fullName>
        <ecNumber evidence="16">3.5.1.98</ecNumber>
    </recommendedName>
</protein>
<comment type="subcellular location">
    <subcellularLocation>
        <location evidence="2">Chromosome</location>
    </subcellularLocation>
    <subcellularLocation>
        <location evidence="3">Cytoplasm</location>
    </subcellularLocation>
    <subcellularLocation>
        <location evidence="1 16">Nucleus</location>
    </subcellularLocation>
</comment>
<comment type="catalytic activity">
    <reaction evidence="13">
        <text>N(6)-acetyl-L-lysyl-[protein] + H2O = L-lysyl-[protein] + acetate</text>
        <dbReference type="Rhea" id="RHEA:58108"/>
        <dbReference type="Rhea" id="RHEA-COMP:9752"/>
        <dbReference type="Rhea" id="RHEA-COMP:10731"/>
        <dbReference type="ChEBI" id="CHEBI:15377"/>
        <dbReference type="ChEBI" id="CHEBI:29969"/>
        <dbReference type="ChEBI" id="CHEBI:30089"/>
        <dbReference type="ChEBI" id="CHEBI:61930"/>
    </reaction>
    <physiologicalReaction direction="left-to-right" evidence="13">
        <dbReference type="Rhea" id="RHEA:58109"/>
    </physiologicalReaction>
</comment>
<comment type="similarity">
    <text evidence="16">Belongs to the histone deacetylase family. HD Type 1 subfamily.</text>
</comment>
<keyword evidence="12 16" id="KW-0539">Nucleus</keyword>
<feature type="region of interest" description="Disordered" evidence="17">
    <location>
        <begin position="1"/>
        <end position="26"/>
    </location>
</feature>
<feature type="domain" description="Histone deacetylase" evidence="18">
    <location>
        <begin position="52"/>
        <end position="340"/>
    </location>
</feature>
<keyword evidence="6" id="KW-0678">Repressor</keyword>
<dbReference type="FunFam" id="3.40.800.20:FF:000006">
    <property type="entry name" value="Histone deacetylase 8"/>
    <property type="match status" value="1"/>
</dbReference>
<evidence type="ECO:0000259" key="18">
    <source>
        <dbReference type="Pfam" id="PF00850"/>
    </source>
</evidence>
<comment type="catalytic activity">
    <reaction evidence="15">
        <text>N(6)-acetyl-L-lysyl-[histone] + H2O = L-lysyl-[histone] + acetate</text>
        <dbReference type="Rhea" id="RHEA:58196"/>
        <dbReference type="Rhea" id="RHEA-COMP:9845"/>
        <dbReference type="Rhea" id="RHEA-COMP:11338"/>
        <dbReference type="ChEBI" id="CHEBI:15377"/>
        <dbReference type="ChEBI" id="CHEBI:29969"/>
        <dbReference type="ChEBI" id="CHEBI:30089"/>
        <dbReference type="ChEBI" id="CHEBI:61930"/>
        <dbReference type="EC" id="3.5.1.98"/>
    </reaction>
    <physiologicalReaction direction="left-to-right" evidence="15">
        <dbReference type="Rhea" id="RHEA:58197"/>
    </physiologicalReaction>
</comment>
<comment type="catalytic activity">
    <reaction evidence="14">
        <text>N(6)-(2E)-butenoyl-L-lysyl-[protein] + H2O = (2E)-2-butenoate + L-lysyl-[protein]</text>
        <dbReference type="Rhea" id="RHEA:69172"/>
        <dbReference type="Rhea" id="RHEA-COMP:9752"/>
        <dbReference type="Rhea" id="RHEA-COMP:13707"/>
        <dbReference type="ChEBI" id="CHEBI:15377"/>
        <dbReference type="ChEBI" id="CHEBI:29969"/>
        <dbReference type="ChEBI" id="CHEBI:35899"/>
        <dbReference type="ChEBI" id="CHEBI:137954"/>
    </reaction>
    <physiologicalReaction direction="left-to-right" evidence="14">
        <dbReference type="Rhea" id="RHEA:69173"/>
    </physiologicalReaction>
</comment>
<keyword evidence="9 16" id="KW-0156">Chromatin regulator</keyword>
<evidence type="ECO:0000256" key="16">
    <source>
        <dbReference type="PIRNR" id="PIRNR037913"/>
    </source>
</evidence>
<sequence length="398" mass="44277">MADDEKDEQSTFPTDETETNKENDRRDERSCRVAYVFNEELIKLSDELPKIKGRASIVHSLIRSYGLLSKMRLISPHKAKLTDILLFHSSEYIDCLQKLSDEDDDEKWMEEAETFGLTYDCPAYPGIFDTASYITGASVKAAQALSHNYADVAINWTGGWHHAKRDEAAGFCYINDIVVAILILRQKFDKVLYVDLDLHHGDGVEDAFCATSKVMTVSFHKHAPGFFPGTGSSDDCGMGKGQYYTVNVPLQDGMNDENFVSLVKRVLGTVYKSFKPQAVVCQCGADGLDGDPMASFNLSTDALVDSVQFITNWKLPLLLLGGGGYNMANTARCWTAITASVLKEKLPSDIPEHRFFPLYGPDYELTTSQGNRIDRNKDSHLQNVIAAVDNRLLHGSKS</sequence>
<evidence type="ECO:0000256" key="4">
    <source>
        <dbReference type="ARBA" id="ARBA00022454"/>
    </source>
</evidence>
<evidence type="ECO:0000256" key="12">
    <source>
        <dbReference type="ARBA" id="ARBA00023242"/>
    </source>
</evidence>
<evidence type="ECO:0000256" key="9">
    <source>
        <dbReference type="ARBA" id="ARBA00022853"/>
    </source>
</evidence>
<dbReference type="EMBL" id="MW250944">
    <property type="protein sequence ID" value="QVX32610.1"/>
    <property type="molecule type" value="mRNA"/>
</dbReference>
<dbReference type="GO" id="GO:0005694">
    <property type="term" value="C:chromosome"/>
    <property type="evidence" value="ECO:0007669"/>
    <property type="project" value="UniProtKB-SubCell"/>
</dbReference>
<dbReference type="EC" id="3.5.1.98" evidence="16"/>
<dbReference type="GO" id="GO:0005737">
    <property type="term" value="C:cytoplasm"/>
    <property type="evidence" value="ECO:0007669"/>
    <property type="project" value="UniProtKB-SubCell"/>
</dbReference>
<dbReference type="InterPro" id="IPR003084">
    <property type="entry name" value="HDAC_I/II"/>
</dbReference>
<accession>A0A8E7IVS2</accession>
<organism evidence="19">
    <name type="scientific">Platynereis dumerilii</name>
    <name type="common">Dumeril's clam worm</name>
    <dbReference type="NCBI Taxonomy" id="6359"/>
    <lineage>
        <taxon>Eukaryota</taxon>
        <taxon>Metazoa</taxon>
        <taxon>Spiralia</taxon>
        <taxon>Lophotrochozoa</taxon>
        <taxon>Annelida</taxon>
        <taxon>Polychaeta</taxon>
        <taxon>Errantia</taxon>
        <taxon>Phyllodocida</taxon>
        <taxon>Nereididae</taxon>
        <taxon>Platynereis</taxon>
    </lineage>
</organism>
<proteinExistence type="evidence at transcript level"/>
<dbReference type="GO" id="GO:0046872">
    <property type="term" value="F:metal ion binding"/>
    <property type="evidence" value="ECO:0007669"/>
    <property type="project" value="UniProtKB-KW"/>
</dbReference>
<dbReference type="InterPro" id="IPR023801">
    <property type="entry name" value="His_deacetylse_dom"/>
</dbReference>
<dbReference type="PANTHER" id="PTHR10625:SF14">
    <property type="entry name" value="HISTONE DEACETYLASE 8"/>
    <property type="match status" value="1"/>
</dbReference>
<evidence type="ECO:0000256" key="2">
    <source>
        <dbReference type="ARBA" id="ARBA00004286"/>
    </source>
</evidence>
<evidence type="ECO:0000256" key="5">
    <source>
        <dbReference type="ARBA" id="ARBA00022490"/>
    </source>
</evidence>
<evidence type="ECO:0000256" key="11">
    <source>
        <dbReference type="ARBA" id="ARBA00023163"/>
    </source>
</evidence>
<dbReference type="GO" id="GO:0141221">
    <property type="term" value="F:histone deacetylase activity, hydrolytic mechanism"/>
    <property type="evidence" value="ECO:0007669"/>
    <property type="project" value="UniProtKB-EC"/>
</dbReference>
<evidence type="ECO:0000313" key="19">
    <source>
        <dbReference type="EMBL" id="QVX32610.1"/>
    </source>
</evidence>
<keyword evidence="4" id="KW-0158">Chromosome</keyword>
<evidence type="ECO:0000256" key="1">
    <source>
        <dbReference type="ARBA" id="ARBA00004123"/>
    </source>
</evidence>
<keyword evidence="5" id="KW-0963">Cytoplasm</keyword>
<dbReference type="PANTHER" id="PTHR10625">
    <property type="entry name" value="HISTONE DEACETYLASE HDAC1-RELATED"/>
    <property type="match status" value="1"/>
</dbReference>
<evidence type="ECO:0000256" key="3">
    <source>
        <dbReference type="ARBA" id="ARBA00004496"/>
    </source>
</evidence>
<dbReference type="PIRSF" id="PIRSF037913">
    <property type="entry name" value="His_deacetylse_1"/>
    <property type="match status" value="1"/>
</dbReference>
<evidence type="ECO:0000256" key="15">
    <source>
        <dbReference type="ARBA" id="ARBA00049416"/>
    </source>
</evidence>